<proteinExistence type="predicted"/>
<dbReference type="EMBL" id="OY288114">
    <property type="protein sequence ID" value="CAJ0859287.1"/>
    <property type="molecule type" value="Genomic_DNA"/>
</dbReference>
<accession>A0AA48R9E0</accession>
<reference evidence="1" key="1">
    <citation type="submission" date="2023-07" db="EMBL/GenBank/DDBJ databases">
        <authorList>
            <person name="Pelsma A.J. K."/>
        </authorList>
    </citation>
    <scope>NUCLEOTIDE SEQUENCE</scope>
</reference>
<sequence>MKSSAAKAKQVQPDRMEAVPTRLREIIAKTSYEAPKVVSFPFNQTKGTTSIPQVSMMGNGY</sequence>
<name>A0AA48R9E0_9ZZZZ</name>
<dbReference type="AlphaFoldDB" id="A0AA48R9E0"/>
<evidence type="ECO:0000313" key="1">
    <source>
        <dbReference type="EMBL" id="CAJ0859287.1"/>
    </source>
</evidence>
<protein>
    <submittedName>
        <fullName evidence="1">Uncharacterized protein</fullName>
    </submittedName>
</protein>
<gene>
    <name evidence="1" type="ORF">AMST5_01194</name>
</gene>
<organism evidence="1">
    <name type="scientific">freshwater sediment metagenome</name>
    <dbReference type="NCBI Taxonomy" id="556182"/>
    <lineage>
        <taxon>unclassified sequences</taxon>
        <taxon>metagenomes</taxon>
        <taxon>ecological metagenomes</taxon>
    </lineage>
</organism>